<sequence>MTNTTHASHFDGQVVSSQRDFMRDPSPVAMFSNQGHIVRKSPSTFNTRRVARVSVRHKRVFTRQSHTSYGTTTGTGTGTSAISTTTQLLNPALIHFICSRLPDPCARAAYLREHVRHELCLNIPFLYVLPNTTLAHDSRTHHPTDLYAARSGTCRESGTHSLNYVNSDSLFEVFLSSPNVCVRSLTVANQQIRDRLEPMFQEFDRLLDKSFCKKHSDLDLNVTGEFQCEECRVSASFLSMFTGVI</sequence>
<evidence type="ECO:0000313" key="1">
    <source>
        <dbReference type="EMBL" id="VDP72199.1"/>
    </source>
</evidence>
<proteinExistence type="predicted"/>
<accession>A0A183ABG3</accession>
<dbReference type="EMBL" id="UZAN01041168">
    <property type="protein sequence ID" value="VDP72199.1"/>
    <property type="molecule type" value="Genomic_DNA"/>
</dbReference>
<dbReference type="AlphaFoldDB" id="A0A183ABG3"/>
<dbReference type="WBParaSite" id="ECPE_0000430701-mRNA-1">
    <property type="protein sequence ID" value="ECPE_0000430701-mRNA-1"/>
    <property type="gene ID" value="ECPE_0000430701"/>
</dbReference>
<name>A0A183ABG3_9TREM</name>
<evidence type="ECO:0000313" key="2">
    <source>
        <dbReference type="Proteomes" id="UP000272942"/>
    </source>
</evidence>
<gene>
    <name evidence="1" type="ORF">ECPE_LOCUS4298</name>
</gene>
<keyword evidence="2" id="KW-1185">Reference proteome</keyword>
<organism evidence="3">
    <name type="scientific">Echinostoma caproni</name>
    <dbReference type="NCBI Taxonomy" id="27848"/>
    <lineage>
        <taxon>Eukaryota</taxon>
        <taxon>Metazoa</taxon>
        <taxon>Spiralia</taxon>
        <taxon>Lophotrochozoa</taxon>
        <taxon>Platyhelminthes</taxon>
        <taxon>Trematoda</taxon>
        <taxon>Digenea</taxon>
        <taxon>Plagiorchiida</taxon>
        <taxon>Echinostomata</taxon>
        <taxon>Echinostomatoidea</taxon>
        <taxon>Echinostomatidae</taxon>
        <taxon>Echinostoma</taxon>
    </lineage>
</organism>
<evidence type="ECO:0000313" key="3">
    <source>
        <dbReference type="WBParaSite" id="ECPE_0000430701-mRNA-1"/>
    </source>
</evidence>
<reference evidence="3" key="1">
    <citation type="submission" date="2016-06" db="UniProtKB">
        <authorList>
            <consortium name="WormBaseParasite"/>
        </authorList>
    </citation>
    <scope>IDENTIFICATION</scope>
</reference>
<protein>
    <submittedName>
        <fullName evidence="3">UCH_1 domain-containing protein</fullName>
    </submittedName>
</protein>
<dbReference type="OrthoDB" id="10047996at2759"/>
<dbReference type="Proteomes" id="UP000272942">
    <property type="component" value="Unassembled WGS sequence"/>
</dbReference>
<reference evidence="1 2" key="2">
    <citation type="submission" date="2018-11" db="EMBL/GenBank/DDBJ databases">
        <authorList>
            <consortium name="Pathogen Informatics"/>
        </authorList>
    </citation>
    <scope>NUCLEOTIDE SEQUENCE [LARGE SCALE GENOMIC DNA]</scope>
    <source>
        <strain evidence="1 2">Egypt</strain>
    </source>
</reference>